<accession>A0AAN8AAK8</accession>
<reference evidence="2 3" key="1">
    <citation type="journal article" date="2023" name="Genes (Basel)">
        <title>Chromosome-Level Genome Assembly and Circadian Gene Repertoire of the Patagonia Blennie Eleginops maclovinus-The Closest Ancestral Proxy of Antarctic Cryonotothenioids.</title>
        <authorList>
            <person name="Cheng C.C."/>
            <person name="Rivera-Colon A.G."/>
            <person name="Minhas B.F."/>
            <person name="Wilson L."/>
            <person name="Rayamajhi N."/>
            <person name="Vargas-Chacoff L."/>
            <person name="Catchen J.M."/>
        </authorList>
    </citation>
    <scope>NUCLEOTIDE SEQUENCE [LARGE SCALE GENOMIC DNA]</scope>
    <source>
        <strain evidence="2">JMC-PN-2008</strain>
    </source>
</reference>
<reference evidence="2 3" key="2">
    <citation type="journal article" date="2023" name="Mol. Biol. Evol.">
        <title>Genomics of Secondarily Temperate Adaptation in the Only Non-Antarctic Icefish.</title>
        <authorList>
            <person name="Rivera-Colon A.G."/>
            <person name="Rayamajhi N."/>
            <person name="Minhas B.F."/>
            <person name="Madrigal G."/>
            <person name="Bilyk K.T."/>
            <person name="Yoon V."/>
            <person name="Hune M."/>
            <person name="Gregory S."/>
            <person name="Cheng C.H.C."/>
            <person name="Catchen J.M."/>
        </authorList>
    </citation>
    <scope>NUCLEOTIDE SEQUENCE [LARGE SCALE GENOMIC DNA]</scope>
    <source>
        <strain evidence="2">JMC-PN-2008</strain>
    </source>
</reference>
<evidence type="ECO:0000256" key="1">
    <source>
        <dbReference type="SAM" id="SignalP"/>
    </source>
</evidence>
<keyword evidence="3" id="KW-1185">Reference proteome</keyword>
<feature type="signal peptide" evidence="1">
    <location>
        <begin position="1"/>
        <end position="19"/>
    </location>
</feature>
<evidence type="ECO:0000313" key="3">
    <source>
        <dbReference type="Proteomes" id="UP001346869"/>
    </source>
</evidence>
<dbReference type="AlphaFoldDB" id="A0AAN8AAK8"/>
<organism evidence="2 3">
    <name type="scientific">Eleginops maclovinus</name>
    <name type="common">Patagonian blennie</name>
    <name type="synonym">Eleginus maclovinus</name>
    <dbReference type="NCBI Taxonomy" id="56733"/>
    <lineage>
        <taxon>Eukaryota</taxon>
        <taxon>Metazoa</taxon>
        <taxon>Chordata</taxon>
        <taxon>Craniata</taxon>
        <taxon>Vertebrata</taxon>
        <taxon>Euteleostomi</taxon>
        <taxon>Actinopterygii</taxon>
        <taxon>Neopterygii</taxon>
        <taxon>Teleostei</taxon>
        <taxon>Neoteleostei</taxon>
        <taxon>Acanthomorphata</taxon>
        <taxon>Eupercaria</taxon>
        <taxon>Perciformes</taxon>
        <taxon>Notothenioidei</taxon>
        <taxon>Eleginopidae</taxon>
        <taxon>Eleginops</taxon>
    </lineage>
</organism>
<sequence>MYIFLALLYVSLTAPGCSRLLTKRDSTTNSIHSIITIAKTTLVHIKKFQLDPQIEGGTPSIEGLTSICHDLGLLENELHNPLTDVLSQIQADVSSLEGRVRSFALTMDCPIQARSRGQAISNKFPDSQLQLTLTKVQRYLDEFLLHEEKLKVC</sequence>
<dbReference type="Gene3D" id="1.20.1250.10">
    <property type="match status" value="1"/>
</dbReference>
<dbReference type="InterPro" id="IPR009079">
    <property type="entry name" value="4_helix_cytokine-like_core"/>
</dbReference>
<feature type="chain" id="PRO_5042995389" description="Leptin B" evidence="1">
    <location>
        <begin position="20"/>
        <end position="153"/>
    </location>
</feature>
<keyword evidence="1" id="KW-0732">Signal</keyword>
<gene>
    <name evidence="2" type="ORF">PBY51_008581</name>
</gene>
<dbReference type="EMBL" id="JAUZQC010000024">
    <property type="protein sequence ID" value="KAK5848894.1"/>
    <property type="molecule type" value="Genomic_DNA"/>
</dbReference>
<proteinExistence type="predicted"/>
<name>A0AAN8AAK8_ELEMC</name>
<dbReference type="Proteomes" id="UP001346869">
    <property type="component" value="Unassembled WGS sequence"/>
</dbReference>
<dbReference type="SUPFAM" id="SSF47266">
    <property type="entry name" value="4-helical cytokines"/>
    <property type="match status" value="1"/>
</dbReference>
<comment type="caution">
    <text evidence="2">The sequence shown here is derived from an EMBL/GenBank/DDBJ whole genome shotgun (WGS) entry which is preliminary data.</text>
</comment>
<evidence type="ECO:0000313" key="2">
    <source>
        <dbReference type="EMBL" id="KAK5848894.1"/>
    </source>
</evidence>
<protein>
    <recommendedName>
        <fullName evidence="4">Leptin B</fullName>
    </recommendedName>
</protein>
<evidence type="ECO:0008006" key="4">
    <source>
        <dbReference type="Google" id="ProtNLM"/>
    </source>
</evidence>